<keyword evidence="1 3" id="KW-0489">Methyltransferase</keyword>
<dbReference type="PANTHER" id="PTHR40048:SF1">
    <property type="entry name" value="RHAMNOSYL O-METHYLTRANSFERASE"/>
    <property type="match status" value="1"/>
</dbReference>
<evidence type="ECO:0000313" key="3">
    <source>
        <dbReference type="EMBL" id="AOY81773.1"/>
    </source>
</evidence>
<dbReference type="InterPro" id="IPR007072">
    <property type="entry name" value="RNMT_CmcI"/>
</dbReference>
<dbReference type="PANTHER" id="PTHR40048">
    <property type="entry name" value="RHAMNOSYL O-METHYLTRANSFERASE"/>
    <property type="match status" value="1"/>
</dbReference>
<reference evidence="4" key="1">
    <citation type="submission" date="2016-10" db="EMBL/GenBank/DDBJ databases">
        <title>Comparative genomics uncovers the prolific and rare metabolic potential of the cyanobacterial genus Moorea.</title>
        <authorList>
            <person name="Leao T."/>
            <person name="Castelao G."/>
            <person name="Korobeynikov A."/>
            <person name="Monroe E.A."/>
            <person name="Podell S."/>
            <person name="Glukhov E."/>
            <person name="Allen E."/>
            <person name="Gerwick W.H."/>
            <person name="Gerwick L."/>
        </authorList>
    </citation>
    <scope>NUCLEOTIDE SEQUENCE [LARGE SCALE GENOMIC DNA]</scope>
    <source>
        <strain evidence="4">JHB</strain>
    </source>
</reference>
<dbReference type="GO" id="GO:0008610">
    <property type="term" value="P:lipid biosynthetic process"/>
    <property type="evidence" value="ECO:0007669"/>
    <property type="project" value="InterPro"/>
</dbReference>
<protein>
    <submittedName>
        <fullName evidence="3">CmcI family methyltransferase</fullName>
    </submittedName>
</protein>
<evidence type="ECO:0000256" key="1">
    <source>
        <dbReference type="ARBA" id="ARBA00022603"/>
    </source>
</evidence>
<dbReference type="GO" id="GO:0005886">
    <property type="term" value="C:plasma membrane"/>
    <property type="evidence" value="ECO:0007669"/>
    <property type="project" value="TreeGrafter"/>
</dbReference>
<dbReference type="SUPFAM" id="SSF53335">
    <property type="entry name" value="S-adenosyl-L-methionine-dependent methyltransferases"/>
    <property type="match status" value="1"/>
</dbReference>
<dbReference type="GO" id="GO:0071770">
    <property type="term" value="P:DIM/DIP cell wall layer assembly"/>
    <property type="evidence" value="ECO:0007669"/>
    <property type="project" value="TreeGrafter"/>
</dbReference>
<evidence type="ECO:0000313" key="4">
    <source>
        <dbReference type="Proteomes" id="UP000176944"/>
    </source>
</evidence>
<sequence>MGYQKVVTDAKHIKQLSKPDRFVKISAREDRCDLPSATWNTLLSNTYLQNWKGIILNKGVTEIGIYPMLLWELKPQTIIEIGALNGGSAVWLADNLELFGIQGSVYSIDIDLSLLDQKARDYRKVNFIEGDCHNLSAVLPKTMLNQLPHPWLVIEDAHVNVLGVVEYFHNNGLTSGDYLIVEDTNKSIWDYGSENWEDQEEYEKGRQKMSNLRSWLLDHEDEYLIDTYYQDMYGYNGSKNWNSILIKV</sequence>
<organism evidence="3 4">
    <name type="scientific">Moorena producens (strain JHB)</name>
    <dbReference type="NCBI Taxonomy" id="1454205"/>
    <lineage>
        <taxon>Bacteria</taxon>
        <taxon>Bacillati</taxon>
        <taxon>Cyanobacteriota</taxon>
        <taxon>Cyanophyceae</taxon>
        <taxon>Coleofasciculales</taxon>
        <taxon>Coleofasciculaceae</taxon>
        <taxon>Moorena</taxon>
    </lineage>
</organism>
<keyword evidence="2" id="KW-0808">Transferase</keyword>
<dbReference type="Gene3D" id="3.40.50.150">
    <property type="entry name" value="Vaccinia Virus protein VP39"/>
    <property type="match status" value="1"/>
</dbReference>
<dbReference type="AlphaFoldDB" id="A0A1D9G2D4"/>
<name>A0A1D9G2D4_MOOP1</name>
<dbReference type="GO" id="GO:0008168">
    <property type="term" value="F:methyltransferase activity"/>
    <property type="evidence" value="ECO:0007669"/>
    <property type="project" value="UniProtKB-KW"/>
</dbReference>
<dbReference type="Pfam" id="PF04989">
    <property type="entry name" value="RMNT_CmcI"/>
    <property type="match status" value="1"/>
</dbReference>
<evidence type="ECO:0000256" key="2">
    <source>
        <dbReference type="ARBA" id="ARBA00022679"/>
    </source>
</evidence>
<dbReference type="Proteomes" id="UP000176944">
    <property type="component" value="Chromosome"/>
</dbReference>
<dbReference type="InterPro" id="IPR029063">
    <property type="entry name" value="SAM-dependent_MTases_sf"/>
</dbReference>
<accession>A0A1D9G2D4</accession>
<gene>
    <name evidence="3" type="ORF">BJP36_19520</name>
</gene>
<dbReference type="EMBL" id="CP017708">
    <property type="protein sequence ID" value="AOY81773.1"/>
    <property type="molecule type" value="Genomic_DNA"/>
</dbReference>
<dbReference type="GO" id="GO:0032259">
    <property type="term" value="P:methylation"/>
    <property type="evidence" value="ECO:0007669"/>
    <property type="project" value="UniProtKB-KW"/>
</dbReference>
<proteinExistence type="predicted"/>